<dbReference type="InterPro" id="IPR003305">
    <property type="entry name" value="CenC_carb-bd"/>
</dbReference>
<dbReference type="EC" id="3.2.1.55" evidence="3"/>
<organism evidence="8 9">
    <name type="scientific">Cellulomonas composti</name>
    <dbReference type="NCBI Taxonomy" id="266130"/>
    <lineage>
        <taxon>Bacteria</taxon>
        <taxon>Bacillati</taxon>
        <taxon>Actinomycetota</taxon>
        <taxon>Actinomycetes</taxon>
        <taxon>Micrococcales</taxon>
        <taxon>Cellulomonadaceae</taxon>
        <taxon>Cellulomonas</taxon>
    </lineage>
</organism>
<evidence type="ECO:0000256" key="3">
    <source>
        <dbReference type="ARBA" id="ARBA00012670"/>
    </source>
</evidence>
<feature type="chain" id="PRO_5022118438" description="non-reducing end alpha-L-arabinofuranosidase" evidence="6">
    <location>
        <begin position="50"/>
        <end position="1559"/>
    </location>
</feature>
<proteinExistence type="inferred from homology"/>
<dbReference type="InterPro" id="IPR055235">
    <property type="entry name" value="ASD1_cat"/>
</dbReference>
<evidence type="ECO:0000256" key="6">
    <source>
        <dbReference type="SAM" id="SignalP"/>
    </source>
</evidence>
<feature type="signal peptide" evidence="6">
    <location>
        <begin position="1"/>
        <end position="49"/>
    </location>
</feature>
<dbReference type="Gene3D" id="3.20.20.80">
    <property type="entry name" value="Glycosidases"/>
    <property type="match status" value="1"/>
</dbReference>
<dbReference type="Gene3D" id="2.60.120.260">
    <property type="entry name" value="Galactose-binding domain-like"/>
    <property type="match status" value="1"/>
</dbReference>
<dbReference type="SUPFAM" id="SSF49899">
    <property type="entry name" value="Concanavalin A-like lectins/glucanases"/>
    <property type="match status" value="2"/>
</dbReference>
<dbReference type="InterPro" id="IPR017853">
    <property type="entry name" value="GH"/>
</dbReference>
<keyword evidence="4 6" id="KW-0732">Signal</keyword>
<dbReference type="InterPro" id="IPR013783">
    <property type="entry name" value="Ig-like_fold"/>
</dbReference>
<dbReference type="RefSeq" id="WP_146843448.1">
    <property type="nucleotide sequence ID" value="NZ_BJWG01000011.1"/>
</dbReference>
<evidence type="ECO:0000259" key="7">
    <source>
        <dbReference type="SMART" id="SM00813"/>
    </source>
</evidence>
<dbReference type="Pfam" id="PF02018">
    <property type="entry name" value="CBM_4_9"/>
    <property type="match status" value="1"/>
</dbReference>
<dbReference type="PANTHER" id="PTHR31776:SF26">
    <property type="entry name" value="SECRETED ARABINOSIDASE"/>
    <property type="match status" value="1"/>
</dbReference>
<dbReference type="GO" id="GO:0046556">
    <property type="term" value="F:alpha-L-arabinofuranosidase activity"/>
    <property type="evidence" value="ECO:0007669"/>
    <property type="project" value="UniProtKB-EC"/>
</dbReference>
<dbReference type="InterPro" id="IPR032109">
    <property type="entry name" value="Big_3_5"/>
</dbReference>
<dbReference type="SMART" id="SM00813">
    <property type="entry name" value="Alpha-L-AF_C"/>
    <property type="match status" value="1"/>
</dbReference>
<evidence type="ECO:0000256" key="5">
    <source>
        <dbReference type="ARBA" id="ARBA00022801"/>
    </source>
</evidence>
<feature type="domain" description="Alpha-L-arabinofuranosidase C-terminal" evidence="7">
    <location>
        <begin position="829"/>
        <end position="1182"/>
    </location>
</feature>
<name>A0A511JCU8_9CELL</name>
<dbReference type="SUPFAM" id="SSF51445">
    <property type="entry name" value="(Trans)glycosidases"/>
    <property type="match status" value="1"/>
</dbReference>
<dbReference type="Pfam" id="PF06964">
    <property type="entry name" value="Alpha-L-AF_C"/>
    <property type="match status" value="1"/>
</dbReference>
<protein>
    <recommendedName>
        <fullName evidence="3">non-reducing end alpha-L-arabinofuranosidase</fullName>
        <ecNumber evidence="3">3.2.1.55</ecNumber>
    </recommendedName>
</protein>
<dbReference type="Gene3D" id="2.60.120.200">
    <property type="match status" value="1"/>
</dbReference>
<evidence type="ECO:0000256" key="2">
    <source>
        <dbReference type="ARBA" id="ARBA00007186"/>
    </source>
</evidence>
<dbReference type="Proteomes" id="UP000321720">
    <property type="component" value="Unassembled WGS sequence"/>
</dbReference>
<evidence type="ECO:0000313" key="8">
    <source>
        <dbReference type="EMBL" id="GEL95828.1"/>
    </source>
</evidence>
<dbReference type="Gene3D" id="2.60.40.10">
    <property type="entry name" value="Immunoglobulins"/>
    <property type="match status" value="3"/>
</dbReference>
<dbReference type="InterPro" id="IPR010720">
    <property type="entry name" value="Alpha-L-AF_C"/>
</dbReference>
<comment type="catalytic activity">
    <reaction evidence="1">
        <text>Hydrolysis of terminal non-reducing alpha-L-arabinofuranoside residues in alpha-L-arabinosides.</text>
        <dbReference type="EC" id="3.2.1.55"/>
    </reaction>
</comment>
<reference evidence="8 9" key="1">
    <citation type="submission" date="2019-07" db="EMBL/GenBank/DDBJ databases">
        <title>Whole genome shotgun sequence of Cellulomonas composti NBRC 100758.</title>
        <authorList>
            <person name="Hosoyama A."/>
            <person name="Uohara A."/>
            <person name="Ohji S."/>
            <person name="Ichikawa N."/>
        </authorList>
    </citation>
    <scope>NUCLEOTIDE SEQUENCE [LARGE SCALE GENOMIC DNA]</scope>
    <source>
        <strain evidence="8 9">NBRC 100758</strain>
    </source>
</reference>
<dbReference type="Pfam" id="PF17851">
    <property type="entry name" value="GH43_C2"/>
    <property type="match status" value="1"/>
</dbReference>
<dbReference type="InterPro" id="IPR058094">
    <property type="entry name" value="Ig-like_OmpL47-like"/>
</dbReference>
<comment type="caution">
    <text evidence="8">The sequence shown here is derived from an EMBL/GenBank/DDBJ whole genome shotgun (WGS) entry which is preliminary data.</text>
</comment>
<evidence type="ECO:0000256" key="1">
    <source>
        <dbReference type="ARBA" id="ARBA00001462"/>
    </source>
</evidence>
<gene>
    <name evidence="8" type="ORF">CCO02nite_24860</name>
</gene>
<dbReference type="NCBIfam" id="NF047446">
    <property type="entry name" value="barrel_OmpL47"/>
    <property type="match status" value="1"/>
</dbReference>
<dbReference type="InterPro" id="IPR013320">
    <property type="entry name" value="ConA-like_dom_sf"/>
</dbReference>
<evidence type="ECO:0000256" key="4">
    <source>
        <dbReference type="ARBA" id="ARBA00022729"/>
    </source>
</evidence>
<dbReference type="EMBL" id="BJWG01000011">
    <property type="protein sequence ID" value="GEL95828.1"/>
    <property type="molecule type" value="Genomic_DNA"/>
</dbReference>
<dbReference type="OrthoDB" id="9758923at2"/>
<keyword evidence="5" id="KW-0378">Hydrolase</keyword>
<dbReference type="SUPFAM" id="SSF49785">
    <property type="entry name" value="Galactose-binding domain-like"/>
    <property type="match status" value="1"/>
</dbReference>
<dbReference type="Pfam" id="PF16640">
    <property type="entry name" value="Big_3_5"/>
    <property type="match status" value="2"/>
</dbReference>
<keyword evidence="9" id="KW-1185">Reference proteome</keyword>
<dbReference type="InterPro" id="IPR051563">
    <property type="entry name" value="Glycosyl_Hydrolase_51"/>
</dbReference>
<dbReference type="Pfam" id="PF22848">
    <property type="entry name" value="ASD1_dom"/>
    <property type="match status" value="1"/>
</dbReference>
<dbReference type="GO" id="GO:0046373">
    <property type="term" value="P:L-arabinose metabolic process"/>
    <property type="evidence" value="ECO:0007669"/>
    <property type="project" value="InterPro"/>
</dbReference>
<dbReference type="InterPro" id="IPR008979">
    <property type="entry name" value="Galactose-bd-like_sf"/>
</dbReference>
<dbReference type="PANTHER" id="PTHR31776">
    <property type="entry name" value="ALPHA-L-ARABINOFURANOSIDASE 1"/>
    <property type="match status" value="1"/>
</dbReference>
<dbReference type="Gene3D" id="2.60.120.560">
    <property type="entry name" value="Exo-inulinase, domain 1"/>
    <property type="match status" value="1"/>
</dbReference>
<accession>A0A511JCU8</accession>
<sequence length="1559" mass="163077">MTMMAHAPGGAEIVGHPRPRARTARRVAGLTAFALVVAGVAVTAPAAAAAPPDQDWTDTFDASTLDARWSITNEAAAAWSLSSNPGALTLTSQTGDTWQTANTAKNVFMVDVPNGDFTAVTTLSAPVSKVYQGAGLIAWSDMDNYVRAGLTYVGTSLSPSARAVETDIESAGSFAAVDFEDRPDSTGETLKLSRSGDVITVSLWDGTDWVDTVSQTISFDITAVGLYALAAQDGTTHTAVFDSFGLTAADGADTTPTGPFTLHAASGPRYLVGDEDALALTDVRPTNVLGLVAADAGDGAITLTSREGAPVVLADDHLALGAEGDEPVALRLTDAGGGKLVLRLADDSAYVTLGADGVLTLGAAGDAVRLTLEYQAQGEGELTIDGDATSIDISDDLYGIFYEDINYAADGGLYAELVRNRSFEFNTSDNSSFTGMTAWETLTRGSGAGSSAVVKTDIERLNDTNRYYLQLTAAGAGAGIRNAGYNNGVAVEAGASYDFSVWARSAVAQTLTVQVENTAGTTVLAGAAVAIDGSDAWKKYTVTLTADATSDAGRLAVLAGAASTLRLDQVSLFPQDTWVGAVNGKSVLRKDLAEKIAALDPSFVRFPGGCVTNVGTFRSYEESSYTDRKRTYQWKETIGPVEERATNYNFWGYNQSYGIGYLEYFELAEDLGATPLPVLSVGANGCGSTVPEMKDDATIARWVQDTVDLIEFANGDVTTQWGAVRASLGHPEPFGLRYIGLGNEENTTTFEANFPKFRDAVAAAYPDVQIISNSGPDDTGTRFDTLWDFNREQDVDLVDEHYYNSPDWFLTNNDRYDSYDREGPQVFLGEYASQGNTLWNALSEASYMTGLERNSDVVKLASYAPLLANESYVQWSPDAIWYDNDESWGSVNYYVQKLFGTNKGDQVVPSAYTASAESVPDLSGGVFLSTWSTAANYDDVMVTDNETDDVLFSDSFTDASAWTPQSGTWAVSNGQYRQSSTSVTDARSIVTGAYTKDWSNYTLELKATKTAGSEGFLVGFAATGSNSFYWWNVGGWNNTRQALQKAAGGSANEVAAVENSSVVTGQQYDLKVVVDGRHIELYLDGVLQMSYDDEVPADVYQVVTRDISTGDIVVKVVNTSDAVQRTQIRTSNVEVADEATVTEISGMPTDTNTKADPNRLVPVERTVTGVSGDFSYDFPAYSITFVRLHTPDTVAPSVASLTASGAAVNGWRAQPVTVTATGSDDRAVATVEVAVDGGAWVSAAGGTASVQVTGDGTHTVQARVTDATGNVSTTSTLVVKVDATSPVSNAVVDTTARTVTLRAADDGAGVARIEYRAGSSGAWSTYSAPVVVGAAATTIAFRAVDGVGNVETEGSVVVPKAGVVLARTTTAAVAQPAKVAYGASRSVVVKVAGVAGSSGTPTGRVRVLEGSRLVGSGTLANGRVTVPVRTTLAAGVHTLTVSYGGDARFAGSTTTVRLTVVRTTSRTGVTAPSVRAATAPTVTAKVTTATGATATGTVTFVVTKGTKVVATRTGALGSAGQAKVTLPRLVAGTYTVKATYAGSTNVAGSSATTSLVVRS</sequence>
<dbReference type="CDD" id="cd00146">
    <property type="entry name" value="PKD"/>
    <property type="match status" value="1"/>
</dbReference>
<dbReference type="InterPro" id="IPR041542">
    <property type="entry name" value="GH43_C2"/>
</dbReference>
<comment type="similarity">
    <text evidence="2">Belongs to the glycosyl hydrolase 51 family.</text>
</comment>
<evidence type="ECO:0000313" key="9">
    <source>
        <dbReference type="Proteomes" id="UP000321720"/>
    </source>
</evidence>